<sequence length="156" mass="17147">MSINPCSFPNSYASTGFLSEKISCKSIVNAKKNQFFLLQNLPFHAKAAIRIALHARVNQKPGCVRKDALQLRSCTILNNLFMHRQDACSTRKFLSCGTGILPVFKNSARCELQPADPLKNPVSLILVHHTKSDFNTPFILESASADLLCPDAVSTA</sequence>
<comment type="caution">
    <text evidence="1">The sequence shown here is derived from an EMBL/GenBank/DDBJ whole genome shotgun (WGS) entry which is preliminary data.</text>
</comment>
<protein>
    <submittedName>
        <fullName evidence="1">Uncharacterized protein</fullName>
    </submittedName>
</protein>
<keyword evidence="2" id="KW-1185">Reference proteome</keyword>
<proteinExistence type="predicted"/>
<gene>
    <name evidence="1" type="ORF">E5S67_05794</name>
</gene>
<organism evidence="1 2">
    <name type="scientific">Microcoleus asticus IPMA8</name>
    <dbReference type="NCBI Taxonomy" id="2563858"/>
    <lineage>
        <taxon>Bacteria</taxon>
        <taxon>Bacillati</taxon>
        <taxon>Cyanobacteriota</taxon>
        <taxon>Cyanophyceae</taxon>
        <taxon>Oscillatoriophycideae</taxon>
        <taxon>Oscillatoriales</taxon>
        <taxon>Microcoleaceae</taxon>
        <taxon>Microcoleus</taxon>
        <taxon>Microcoleus asticus</taxon>
    </lineage>
</organism>
<evidence type="ECO:0000313" key="1">
    <source>
        <dbReference type="EMBL" id="NQE38012.1"/>
    </source>
</evidence>
<dbReference type="EMBL" id="SRRZ01000170">
    <property type="protein sequence ID" value="NQE38012.1"/>
    <property type="molecule type" value="Genomic_DNA"/>
</dbReference>
<reference evidence="1 2" key="1">
    <citation type="journal article" date="2020" name="Sci. Rep.">
        <title>A novel cyanobacterial geosmin producer, revising GeoA distribution and dispersion patterns in Bacteria.</title>
        <authorList>
            <person name="Churro C."/>
            <person name="Semedo-Aguiar A.P."/>
            <person name="Silva A.D."/>
            <person name="Pereira-Leal J.B."/>
            <person name="Leite R.B."/>
        </authorList>
    </citation>
    <scope>NUCLEOTIDE SEQUENCE [LARGE SCALE GENOMIC DNA]</scope>
    <source>
        <strain evidence="1 2">IPMA8</strain>
    </source>
</reference>
<accession>A0ABX2D7T6</accession>
<dbReference type="Proteomes" id="UP000702425">
    <property type="component" value="Unassembled WGS sequence"/>
</dbReference>
<evidence type="ECO:0000313" key="2">
    <source>
        <dbReference type="Proteomes" id="UP000702425"/>
    </source>
</evidence>
<name>A0ABX2D7T6_9CYAN</name>